<reference evidence="1" key="1">
    <citation type="journal article" date="2020" name="Commun. Biol.">
        <title>Highly efficient gene transfer in the mouse gut microbiota is enabled by the Incl2 conjugative plasmid TP114.</title>
        <authorList>
            <person name="Neil K."/>
            <person name="Allard N."/>
            <person name="Grenier F."/>
            <person name="Burrus V."/>
            <person name="Rodrigue S."/>
        </authorList>
    </citation>
    <scope>NUCLEOTIDE SEQUENCE</scope>
    <source>
        <strain evidence="1">BM21</strain>
    </source>
</reference>
<protein>
    <submittedName>
        <fullName evidence="1">Uncharacterized protein</fullName>
    </submittedName>
</protein>
<name>A0A7L8KA38_ECOLX</name>
<dbReference type="AlphaFoldDB" id="A0A7L8KA38"/>
<organism evidence="1">
    <name type="scientific">Escherichia coli</name>
    <dbReference type="NCBI Taxonomy" id="562"/>
    <lineage>
        <taxon>Bacteria</taxon>
        <taxon>Pseudomonadati</taxon>
        <taxon>Pseudomonadota</taxon>
        <taxon>Gammaproteobacteria</taxon>
        <taxon>Enterobacterales</taxon>
        <taxon>Enterobacteriaceae</taxon>
        <taxon>Escherichia</taxon>
    </lineage>
</organism>
<evidence type="ECO:0000313" key="1">
    <source>
        <dbReference type="EMBL" id="QOE89657.1"/>
    </source>
</evidence>
<geneLocation type="plasmid" evidence="1">
    <name>pRts1</name>
</geneLocation>
<accession>A0A7L8KA38</accession>
<gene>
    <name evidence="1" type="primary">pRts1_17</name>
</gene>
<keyword evidence="1" id="KW-0614">Plasmid</keyword>
<sequence>MFIVINPRKKGNLQIPPPKQGLYIYPYFIQFSGAKARYGYS</sequence>
<proteinExistence type="predicted"/>
<dbReference type="EMBL" id="MN626604">
    <property type="protein sequence ID" value="QOE89657.1"/>
    <property type="molecule type" value="Genomic_DNA"/>
</dbReference>